<keyword evidence="2" id="KW-1185">Reference proteome</keyword>
<accession>A0A1E5NZY0</accession>
<evidence type="ECO:0000313" key="1">
    <source>
        <dbReference type="EMBL" id="OEJ22372.1"/>
    </source>
</evidence>
<dbReference type="STRING" id="36818.BGK67_32975"/>
<dbReference type="Gene3D" id="1.10.1200.10">
    <property type="entry name" value="ACP-like"/>
    <property type="match status" value="1"/>
</dbReference>
<comment type="caution">
    <text evidence="1">The sequence shown here is derived from an EMBL/GenBank/DDBJ whole genome shotgun (WGS) entry which is preliminary data.</text>
</comment>
<proteinExistence type="predicted"/>
<sequence length="87" mass="9691">MSRIQAIKEFMVREFLPDVSAGELDADLDLLEAGVVDSLGLLKVIAWLEDVHHINTDEFDLDPEFFRSVAAIDEFIADASRQQAEAA</sequence>
<dbReference type="AlphaFoldDB" id="A0A1E5NZY0"/>
<name>A0A1E5NZY0_9ACTN</name>
<dbReference type="EMBL" id="MEHK01000002">
    <property type="protein sequence ID" value="OEJ22372.1"/>
    <property type="molecule type" value="Genomic_DNA"/>
</dbReference>
<dbReference type="OrthoDB" id="2625323at2"/>
<protein>
    <submittedName>
        <fullName evidence="1">Acyl carrier protein</fullName>
    </submittedName>
</protein>
<dbReference type="RefSeq" id="WP_069924422.1">
    <property type="nucleotide sequence ID" value="NZ_JBEZKT010000025.1"/>
</dbReference>
<organism evidence="1 2">
    <name type="scientific">Streptomyces subrutilus</name>
    <dbReference type="NCBI Taxonomy" id="36818"/>
    <lineage>
        <taxon>Bacteria</taxon>
        <taxon>Bacillati</taxon>
        <taxon>Actinomycetota</taxon>
        <taxon>Actinomycetes</taxon>
        <taxon>Kitasatosporales</taxon>
        <taxon>Streptomycetaceae</taxon>
        <taxon>Streptomyces</taxon>
    </lineage>
</organism>
<dbReference type="Proteomes" id="UP000095705">
    <property type="component" value="Unassembled WGS sequence"/>
</dbReference>
<evidence type="ECO:0000313" key="2">
    <source>
        <dbReference type="Proteomes" id="UP000095705"/>
    </source>
</evidence>
<gene>
    <name evidence="1" type="ORF">BGK67_32975</name>
</gene>
<dbReference type="SUPFAM" id="SSF47336">
    <property type="entry name" value="ACP-like"/>
    <property type="match status" value="1"/>
</dbReference>
<dbReference type="InterPro" id="IPR036736">
    <property type="entry name" value="ACP-like_sf"/>
</dbReference>
<reference evidence="1 2" key="1">
    <citation type="submission" date="2016-08" db="EMBL/GenBank/DDBJ databases">
        <title>The complete genome of Streptomyces subrutilus 10-1-1.</title>
        <authorList>
            <person name="Chen X."/>
        </authorList>
    </citation>
    <scope>NUCLEOTIDE SEQUENCE [LARGE SCALE GENOMIC DNA]</scope>
    <source>
        <strain evidence="1 2">10-1-1</strain>
    </source>
</reference>